<dbReference type="InterPro" id="IPR013320">
    <property type="entry name" value="ConA-like_dom_sf"/>
</dbReference>
<dbReference type="AlphaFoldDB" id="A0A5C6S4C7"/>
<dbReference type="GO" id="GO:0005737">
    <property type="term" value="C:cytoplasm"/>
    <property type="evidence" value="ECO:0007669"/>
    <property type="project" value="TreeGrafter"/>
</dbReference>
<dbReference type="Proteomes" id="UP000321580">
    <property type="component" value="Unassembled WGS sequence"/>
</dbReference>
<dbReference type="Pfam" id="PF08244">
    <property type="entry name" value="Glyco_hydro_32C"/>
    <property type="match status" value="1"/>
</dbReference>
<dbReference type="InterPro" id="IPR013148">
    <property type="entry name" value="Glyco_hydro_32_N"/>
</dbReference>
<feature type="signal peptide" evidence="5">
    <location>
        <begin position="1"/>
        <end position="21"/>
    </location>
</feature>
<keyword evidence="3 4" id="KW-0326">Glycosidase</keyword>
<dbReference type="EMBL" id="VOOR01000003">
    <property type="protein sequence ID" value="TXB68840.1"/>
    <property type="molecule type" value="Genomic_DNA"/>
</dbReference>
<dbReference type="InterPro" id="IPR001362">
    <property type="entry name" value="Glyco_hydro_32"/>
</dbReference>
<dbReference type="InterPro" id="IPR013189">
    <property type="entry name" value="Glyco_hydro_32_C"/>
</dbReference>
<protein>
    <submittedName>
        <fullName evidence="8">Glycoside hydrolase family 32 protein</fullName>
    </submittedName>
</protein>
<evidence type="ECO:0000313" key="8">
    <source>
        <dbReference type="EMBL" id="TXB68840.1"/>
    </source>
</evidence>
<sequence length="533" mass="58887">MKKLILLAWTALAGLTLGCQQQPTGPEAAPSAYYQEPYRPQFHFSPDSMWMNDPNGMVFHNGAYHLFYQYYPDSNVWGPMHWGHAISQDLLSWEHLPIGLYPDSLGWIFSGSAVHDANNTSGLGQNGKGPLIAIFTHHNDPLAKAGSDAFQYQSLAYSLDEGQSWSKYAGNPVLPNPGIKDFRDPKVFWHQPSEQWVMALAVQDRIQFYSSPNLLQWAYLSEFGQGLGAQGGVWECPDLISLDLPGKDSTVWALLVSINPGGPNGGSATQYFLGDFDGTTFSPFPQFMAAVAADTLSGNPYWIDYGRDNYAGVTWSGAGNRQERLFMGWMSNWDYAQQVPTQRWRSAMTLPRALFLAESPDGLRLGSRPADALQHLRQQAQRFALETGEEPLSLAAIPSAAPGLELDIRLSWDTAQPPAQVIIRAENEAGEHFDIGVAPNEALLFADRSNAGPNGFSEQFARGAKAPLLSAPGEARLRLFYDRASCEAFTTDGLTAMTNLFFPSQPFTSFRILAQGGRVKAEGEFWELSRIWD</sequence>
<proteinExistence type="inferred from homology"/>
<feature type="chain" id="PRO_5022709364" evidence="5">
    <location>
        <begin position="22"/>
        <end position="533"/>
    </location>
</feature>
<gene>
    <name evidence="8" type="ORF">FRY97_01895</name>
</gene>
<evidence type="ECO:0000256" key="4">
    <source>
        <dbReference type="RuleBase" id="RU362110"/>
    </source>
</evidence>
<dbReference type="PANTHER" id="PTHR42800:SF1">
    <property type="entry name" value="EXOINULINASE INUD (AFU_ORTHOLOGUE AFUA_5G00480)"/>
    <property type="match status" value="1"/>
</dbReference>
<dbReference type="Gene3D" id="2.115.10.20">
    <property type="entry name" value="Glycosyl hydrolase domain, family 43"/>
    <property type="match status" value="1"/>
</dbReference>
<evidence type="ECO:0000313" key="9">
    <source>
        <dbReference type="Proteomes" id="UP000321580"/>
    </source>
</evidence>
<dbReference type="OrthoDB" id="9759709at2"/>
<evidence type="ECO:0000256" key="2">
    <source>
        <dbReference type="ARBA" id="ARBA00022801"/>
    </source>
</evidence>
<dbReference type="RefSeq" id="WP_147165726.1">
    <property type="nucleotide sequence ID" value="NZ_VOOR01000003.1"/>
</dbReference>
<feature type="domain" description="Glycosyl hydrolase family 32 C-terminal" evidence="7">
    <location>
        <begin position="373"/>
        <end position="522"/>
    </location>
</feature>
<reference evidence="8 9" key="1">
    <citation type="submission" date="2019-08" db="EMBL/GenBank/DDBJ databases">
        <title>Genome of Phaeodactylibacter luteus.</title>
        <authorList>
            <person name="Bowman J.P."/>
        </authorList>
    </citation>
    <scope>NUCLEOTIDE SEQUENCE [LARGE SCALE GENOMIC DNA]</scope>
    <source>
        <strain evidence="8 9">KCTC 42180</strain>
    </source>
</reference>
<dbReference type="SUPFAM" id="SSF49899">
    <property type="entry name" value="Concanavalin A-like lectins/glucanases"/>
    <property type="match status" value="1"/>
</dbReference>
<evidence type="ECO:0000256" key="5">
    <source>
        <dbReference type="SAM" id="SignalP"/>
    </source>
</evidence>
<name>A0A5C6S4C7_9BACT</name>
<accession>A0A5C6S4C7</accession>
<dbReference type="InterPro" id="IPR023296">
    <property type="entry name" value="Glyco_hydro_beta-prop_sf"/>
</dbReference>
<keyword evidence="2 4" id="KW-0378">Hydrolase</keyword>
<comment type="similarity">
    <text evidence="1 4">Belongs to the glycosyl hydrolase 32 family.</text>
</comment>
<dbReference type="InterPro" id="IPR018053">
    <property type="entry name" value="Glyco_hydro_32_AS"/>
</dbReference>
<comment type="caution">
    <text evidence="8">The sequence shown here is derived from an EMBL/GenBank/DDBJ whole genome shotgun (WGS) entry which is preliminary data.</text>
</comment>
<dbReference type="Gene3D" id="2.60.120.560">
    <property type="entry name" value="Exo-inulinase, domain 1"/>
    <property type="match status" value="1"/>
</dbReference>
<dbReference type="GO" id="GO:0004575">
    <property type="term" value="F:sucrose alpha-glucosidase activity"/>
    <property type="evidence" value="ECO:0007669"/>
    <property type="project" value="TreeGrafter"/>
</dbReference>
<keyword evidence="5" id="KW-0732">Signal</keyword>
<dbReference type="PROSITE" id="PS00609">
    <property type="entry name" value="GLYCOSYL_HYDROL_F32"/>
    <property type="match status" value="1"/>
</dbReference>
<dbReference type="PANTHER" id="PTHR42800">
    <property type="entry name" value="EXOINULINASE INUD (AFU_ORTHOLOGUE AFUA_5G00480)"/>
    <property type="match status" value="1"/>
</dbReference>
<dbReference type="Pfam" id="PF00251">
    <property type="entry name" value="Glyco_hydro_32N"/>
    <property type="match status" value="1"/>
</dbReference>
<organism evidence="8 9">
    <name type="scientific">Phaeodactylibacter luteus</name>
    <dbReference type="NCBI Taxonomy" id="1564516"/>
    <lineage>
        <taxon>Bacteria</taxon>
        <taxon>Pseudomonadati</taxon>
        <taxon>Bacteroidota</taxon>
        <taxon>Saprospiria</taxon>
        <taxon>Saprospirales</taxon>
        <taxon>Haliscomenobacteraceae</taxon>
        <taxon>Phaeodactylibacter</taxon>
    </lineage>
</organism>
<dbReference type="SMART" id="SM00640">
    <property type="entry name" value="Glyco_32"/>
    <property type="match status" value="1"/>
</dbReference>
<dbReference type="SUPFAM" id="SSF75005">
    <property type="entry name" value="Arabinanase/levansucrase/invertase"/>
    <property type="match status" value="1"/>
</dbReference>
<dbReference type="GO" id="GO:0005987">
    <property type="term" value="P:sucrose catabolic process"/>
    <property type="evidence" value="ECO:0007669"/>
    <property type="project" value="TreeGrafter"/>
</dbReference>
<evidence type="ECO:0000259" key="6">
    <source>
        <dbReference type="Pfam" id="PF00251"/>
    </source>
</evidence>
<evidence type="ECO:0000256" key="3">
    <source>
        <dbReference type="ARBA" id="ARBA00023295"/>
    </source>
</evidence>
<dbReference type="PROSITE" id="PS51257">
    <property type="entry name" value="PROKAR_LIPOPROTEIN"/>
    <property type="match status" value="1"/>
</dbReference>
<evidence type="ECO:0000256" key="1">
    <source>
        <dbReference type="ARBA" id="ARBA00009902"/>
    </source>
</evidence>
<keyword evidence="9" id="KW-1185">Reference proteome</keyword>
<dbReference type="CDD" id="cd18622">
    <property type="entry name" value="GH32_Inu-like"/>
    <property type="match status" value="1"/>
</dbReference>
<feature type="domain" description="Glycosyl hydrolase family 32 N-terminal" evidence="6">
    <location>
        <begin position="43"/>
        <end position="358"/>
    </location>
</feature>
<evidence type="ECO:0000259" key="7">
    <source>
        <dbReference type="Pfam" id="PF08244"/>
    </source>
</evidence>